<proteinExistence type="predicted"/>
<evidence type="ECO:0000313" key="2">
    <source>
        <dbReference type="EMBL" id="MDQ0174773.1"/>
    </source>
</evidence>
<evidence type="ECO:0000259" key="1">
    <source>
        <dbReference type="Pfam" id="PF09350"/>
    </source>
</evidence>
<feature type="domain" description="DnaJ homologue subfamily C member 28 conserved" evidence="1">
    <location>
        <begin position="34"/>
        <end position="84"/>
    </location>
</feature>
<accession>A0ABT9WNB3</accession>
<comment type="caution">
    <text evidence="2">The sequence shown here is derived from an EMBL/GenBank/DDBJ whole genome shotgun (WGS) entry which is preliminary data.</text>
</comment>
<dbReference type="EMBL" id="JAUSTT010000002">
    <property type="protein sequence ID" value="MDQ0174773.1"/>
    <property type="molecule type" value="Genomic_DNA"/>
</dbReference>
<name>A0ABT9WNB3_9BACI</name>
<dbReference type="InterPro" id="IPR018961">
    <property type="entry name" value="DnaJ_homolog_subfam-C_membr-28"/>
</dbReference>
<dbReference type="Proteomes" id="UP001223586">
    <property type="component" value="Unassembled WGS sequence"/>
</dbReference>
<reference evidence="2 3" key="1">
    <citation type="submission" date="2023-07" db="EMBL/GenBank/DDBJ databases">
        <title>Genomic Encyclopedia of Type Strains, Phase IV (KMG-IV): sequencing the most valuable type-strain genomes for metagenomic binning, comparative biology and taxonomic classification.</title>
        <authorList>
            <person name="Goeker M."/>
        </authorList>
    </citation>
    <scope>NUCLEOTIDE SEQUENCE [LARGE SCALE GENOMIC DNA]</scope>
    <source>
        <strain evidence="2 3">DSM 23837</strain>
    </source>
</reference>
<keyword evidence="3" id="KW-1185">Reference proteome</keyword>
<dbReference type="Pfam" id="PF09350">
    <property type="entry name" value="DJC28_CD"/>
    <property type="match status" value="1"/>
</dbReference>
<organism evidence="2 3">
    <name type="scientific">Bacillus chungangensis</name>
    <dbReference type="NCBI Taxonomy" id="587633"/>
    <lineage>
        <taxon>Bacteria</taxon>
        <taxon>Bacillati</taxon>
        <taxon>Bacillota</taxon>
        <taxon>Bacilli</taxon>
        <taxon>Bacillales</taxon>
        <taxon>Bacillaceae</taxon>
        <taxon>Bacillus</taxon>
    </lineage>
</organism>
<sequence>MKKIQIGGIELSNKNNDHVDLMAQIYQDFEKNEDMKSNPGFGKPLPKNLFKGDVYQNFLNTAKNAGYLPPWIKEQKEIKEKLSALLPFIEENSAEAKIANMIAEINEKIKKYNKMCPPQMQRGMINADNVRKQYELWH</sequence>
<gene>
    <name evidence="2" type="ORF">J2S08_000606</name>
</gene>
<evidence type="ECO:0000313" key="3">
    <source>
        <dbReference type="Proteomes" id="UP001223586"/>
    </source>
</evidence>
<dbReference type="RefSeq" id="WP_307226515.1">
    <property type="nucleotide sequence ID" value="NZ_JAUSTT010000002.1"/>
</dbReference>
<protein>
    <recommendedName>
        <fullName evidence="1">DnaJ homologue subfamily C member 28 conserved domain-containing protein</fullName>
    </recommendedName>
</protein>